<evidence type="ECO:0000313" key="5">
    <source>
        <dbReference type="Proteomes" id="UP001144612"/>
    </source>
</evidence>
<comment type="caution">
    <text evidence="4">The sequence shown here is derived from an EMBL/GenBank/DDBJ whole genome shotgun (WGS) entry which is preliminary data.</text>
</comment>
<dbReference type="PANTHER" id="PTHR43479">
    <property type="entry name" value="ACREF/ENVCD OPERON REPRESSOR-RELATED"/>
    <property type="match status" value="1"/>
</dbReference>
<dbReference type="EMBL" id="JAPQFJ010000012">
    <property type="protein sequence ID" value="MCY6959378.1"/>
    <property type="molecule type" value="Genomic_DNA"/>
</dbReference>
<evidence type="ECO:0000256" key="1">
    <source>
        <dbReference type="ARBA" id="ARBA00023125"/>
    </source>
</evidence>
<protein>
    <submittedName>
        <fullName evidence="4">TetR/AcrR family transcriptional regulator</fullName>
    </submittedName>
</protein>
<evidence type="ECO:0000256" key="2">
    <source>
        <dbReference type="PROSITE-ProRule" id="PRU00335"/>
    </source>
</evidence>
<dbReference type="RefSeq" id="WP_268061806.1">
    <property type="nucleotide sequence ID" value="NZ_JAPQFJ010000012.1"/>
</dbReference>
<dbReference type="Gene3D" id="1.10.357.10">
    <property type="entry name" value="Tetracycline Repressor, domain 2"/>
    <property type="match status" value="1"/>
</dbReference>
<evidence type="ECO:0000313" key="4">
    <source>
        <dbReference type="EMBL" id="MCY6959378.1"/>
    </source>
</evidence>
<dbReference type="SUPFAM" id="SSF46689">
    <property type="entry name" value="Homeodomain-like"/>
    <property type="match status" value="1"/>
</dbReference>
<dbReference type="InterPro" id="IPR009057">
    <property type="entry name" value="Homeodomain-like_sf"/>
</dbReference>
<dbReference type="InterPro" id="IPR050624">
    <property type="entry name" value="HTH-type_Tx_Regulator"/>
</dbReference>
<sequence length="218" mass="25355">MPKKTFLNLSLERQNQIIDVALNEFSLHNFETASINKVINELGIAKGSFYRYFQNKEDLYSYLLDYALNKKIDYLEKNINVTSGDFFQIYRDTVFNYMKFDLTFPIISEFLRMAVENKYIEKTKVLNSLHGKTFIRDLVLKGQEDGEVKKSLDIDFIILCIMNLSETMLNYINLKQGISYKELLKIMEGKASLHKNELETAFEQLISVLTTGLKPVKA</sequence>
<name>A0ABT4DB19_9CLOT</name>
<organism evidence="4 5">
    <name type="scientific">Clostridium brassicae</name>
    <dbReference type="NCBI Taxonomy" id="2999072"/>
    <lineage>
        <taxon>Bacteria</taxon>
        <taxon>Bacillati</taxon>
        <taxon>Bacillota</taxon>
        <taxon>Clostridia</taxon>
        <taxon>Eubacteriales</taxon>
        <taxon>Clostridiaceae</taxon>
        <taxon>Clostridium</taxon>
    </lineage>
</organism>
<dbReference type="PROSITE" id="PS50977">
    <property type="entry name" value="HTH_TETR_2"/>
    <property type="match status" value="1"/>
</dbReference>
<dbReference type="Pfam" id="PF00440">
    <property type="entry name" value="TetR_N"/>
    <property type="match status" value="1"/>
</dbReference>
<reference evidence="4" key="1">
    <citation type="submission" date="2022-12" db="EMBL/GenBank/DDBJ databases">
        <title>Clostridium sp. nov., isolated from industrial wastewater.</title>
        <authorList>
            <person name="Jiayan W."/>
        </authorList>
    </citation>
    <scope>NUCLEOTIDE SEQUENCE</scope>
    <source>
        <strain evidence="4">ZC22-4</strain>
    </source>
</reference>
<evidence type="ECO:0000259" key="3">
    <source>
        <dbReference type="PROSITE" id="PS50977"/>
    </source>
</evidence>
<proteinExistence type="predicted"/>
<keyword evidence="1 2" id="KW-0238">DNA-binding</keyword>
<dbReference type="InterPro" id="IPR001647">
    <property type="entry name" value="HTH_TetR"/>
</dbReference>
<dbReference type="Proteomes" id="UP001144612">
    <property type="component" value="Unassembled WGS sequence"/>
</dbReference>
<dbReference type="PRINTS" id="PR00455">
    <property type="entry name" value="HTHTETR"/>
</dbReference>
<gene>
    <name evidence="4" type="ORF">OW729_12240</name>
</gene>
<feature type="DNA-binding region" description="H-T-H motif" evidence="2">
    <location>
        <begin position="34"/>
        <end position="53"/>
    </location>
</feature>
<keyword evidence="5" id="KW-1185">Reference proteome</keyword>
<accession>A0ABT4DB19</accession>
<feature type="domain" description="HTH tetR-type" evidence="3">
    <location>
        <begin position="11"/>
        <end position="71"/>
    </location>
</feature>
<dbReference type="PANTHER" id="PTHR43479:SF11">
    <property type="entry name" value="ACREF_ENVCD OPERON REPRESSOR-RELATED"/>
    <property type="match status" value="1"/>
</dbReference>